<organism evidence="1 2">
    <name type="scientific">Microbacterium testaceum (strain StLB037)</name>
    <dbReference type="NCBI Taxonomy" id="979556"/>
    <lineage>
        <taxon>Bacteria</taxon>
        <taxon>Bacillati</taxon>
        <taxon>Actinomycetota</taxon>
        <taxon>Actinomycetes</taxon>
        <taxon>Micrococcales</taxon>
        <taxon>Microbacteriaceae</taxon>
        <taxon>Microbacterium</taxon>
    </lineage>
</organism>
<dbReference type="InterPro" id="IPR002347">
    <property type="entry name" value="SDR_fam"/>
</dbReference>
<dbReference type="InterPro" id="IPR036291">
    <property type="entry name" value="NAD(P)-bd_dom_sf"/>
</dbReference>
<evidence type="ECO:0000313" key="1">
    <source>
        <dbReference type="EMBL" id="SDO55859.1"/>
    </source>
</evidence>
<name>A0A1H0KIU7_MICTS</name>
<proteinExistence type="predicted"/>
<dbReference type="EMBL" id="FNJN01000001">
    <property type="protein sequence ID" value="SDO55859.1"/>
    <property type="molecule type" value="Genomic_DNA"/>
</dbReference>
<dbReference type="RefSeq" id="WP_074694021.1">
    <property type="nucleotide sequence ID" value="NZ_FNJN01000001.1"/>
</dbReference>
<dbReference type="PANTHER" id="PTHR43431">
    <property type="entry name" value="OXIDOREDUCTASE, SHORT CHAIN DEHYDROGENASE/REDUCTASE FAMILY (AFU_ORTHOLOGUE AFUA_5G14000)"/>
    <property type="match status" value="1"/>
</dbReference>
<dbReference type="PANTHER" id="PTHR43431:SF7">
    <property type="entry name" value="OXIDOREDUCTASE, SHORT CHAIN DEHYDROGENASE_REDUCTASE FAMILY (AFU_ORTHOLOGUE AFUA_5G14000)"/>
    <property type="match status" value="1"/>
</dbReference>
<dbReference type="AlphaFoldDB" id="A0A1H0KIU7"/>
<dbReference type="SUPFAM" id="SSF51735">
    <property type="entry name" value="NAD(P)-binding Rossmann-fold domains"/>
    <property type="match status" value="1"/>
</dbReference>
<sequence>MPTIAIVGAGPGLGLAIARTFGREGFSVALIARTQDKLDRLAADLGAEGITAAGFAADVLDRPSLVAALNAAAERFGAIDVLEYSPSDTAGGVLAPVDVRDATPENVQPQIEYYLYGAMAAVDAVLPSMQAAGRGTILVTTGAGSVRPVPMYGNVTAGGAALRNWALNRGTALASDETGVHLAHVAIGVWMTDEAPADSRIPSRSPSDIAPLYWNLHTERAEHEVVVTS</sequence>
<reference evidence="1 2" key="1">
    <citation type="submission" date="2016-10" db="EMBL/GenBank/DDBJ databases">
        <authorList>
            <person name="de Groot N.N."/>
        </authorList>
    </citation>
    <scope>NUCLEOTIDE SEQUENCE [LARGE SCALE GENOMIC DNA]</scope>
    <source>
        <strain evidence="1 2">StLB037</strain>
    </source>
</reference>
<dbReference type="Proteomes" id="UP000186456">
    <property type="component" value="Unassembled WGS sequence"/>
</dbReference>
<protein>
    <submittedName>
        <fullName evidence="1">NADP-dependent 3-hydroxy acid dehydrogenase YdfG</fullName>
    </submittedName>
</protein>
<accession>A0A1H0KIU7</accession>
<gene>
    <name evidence="1" type="ORF">SAMN04487788_0020</name>
</gene>
<dbReference type="Pfam" id="PF00106">
    <property type="entry name" value="adh_short"/>
    <property type="match status" value="1"/>
</dbReference>
<evidence type="ECO:0000313" key="2">
    <source>
        <dbReference type="Proteomes" id="UP000186456"/>
    </source>
</evidence>
<dbReference type="Gene3D" id="3.40.50.720">
    <property type="entry name" value="NAD(P)-binding Rossmann-like Domain"/>
    <property type="match status" value="1"/>
</dbReference>